<dbReference type="PANTHER" id="PTHR48081:SF8">
    <property type="entry name" value="ALPHA_BETA HYDROLASE FOLD-3 DOMAIN-CONTAINING PROTEIN-RELATED"/>
    <property type="match status" value="1"/>
</dbReference>
<sequence>MVVALHPQTDAVLQLMTASYPDIGAGVTDAAAARRMLNQVKQPPAPRLPRVEDRVIAGPPDIAVRIYWPAAQTGPHPVIVYFHGGGFVLCGLDTHDGLCRILAAGVPAIVISVDYRLSPEHKYPAAVADAYRAMSWAHRHAESLGGDPRRIVAAGDSAGANLATVTCLRIRDSGGPPVAFQLLLYPWVDFLADLPSRRDNAEGYYLTAAHLRWFEQQYLNEPVEAAHPYVSPLRAENLADLPPAMVLTAEYDPLRDEGEAYGSRLAEAGVPVQVYRADGLFHAFLGMVDFLPGAREAAETVCAAVRSAVGSHLYS</sequence>
<dbReference type="GO" id="GO:0016787">
    <property type="term" value="F:hydrolase activity"/>
    <property type="evidence" value="ECO:0007669"/>
    <property type="project" value="UniProtKB-KW"/>
</dbReference>
<dbReference type="Proteomes" id="UP001296706">
    <property type="component" value="Unassembled WGS sequence"/>
</dbReference>
<keyword evidence="4" id="KW-1185">Reference proteome</keyword>
<evidence type="ECO:0000313" key="3">
    <source>
        <dbReference type="EMBL" id="NMH76167.1"/>
    </source>
</evidence>
<dbReference type="InterPro" id="IPR029058">
    <property type="entry name" value="AB_hydrolase_fold"/>
</dbReference>
<dbReference type="Gene3D" id="3.40.50.1820">
    <property type="entry name" value="alpha/beta hydrolase"/>
    <property type="match status" value="1"/>
</dbReference>
<dbReference type="InterPro" id="IPR013094">
    <property type="entry name" value="AB_hydrolase_3"/>
</dbReference>
<accession>A0ABX1R727</accession>
<dbReference type="SUPFAM" id="SSF53474">
    <property type="entry name" value="alpha/beta-Hydrolases"/>
    <property type="match status" value="1"/>
</dbReference>
<dbReference type="EMBL" id="JAAXKY010000005">
    <property type="protein sequence ID" value="NMH76167.1"/>
    <property type="molecule type" value="Genomic_DNA"/>
</dbReference>
<comment type="caution">
    <text evidence="3">The sequence shown here is derived from an EMBL/GenBank/DDBJ whole genome shotgun (WGS) entry which is preliminary data.</text>
</comment>
<dbReference type="PANTHER" id="PTHR48081">
    <property type="entry name" value="AB HYDROLASE SUPERFAMILY PROTEIN C4A8.06C"/>
    <property type="match status" value="1"/>
</dbReference>
<proteinExistence type="predicted"/>
<name>A0ABX1R727_9PSEU</name>
<protein>
    <submittedName>
        <fullName evidence="3">Alpha/beta hydrolase</fullName>
    </submittedName>
</protein>
<evidence type="ECO:0000256" key="1">
    <source>
        <dbReference type="ARBA" id="ARBA00022801"/>
    </source>
</evidence>
<dbReference type="Pfam" id="PF07859">
    <property type="entry name" value="Abhydrolase_3"/>
    <property type="match status" value="1"/>
</dbReference>
<reference evidence="3 4" key="1">
    <citation type="submission" date="2020-04" db="EMBL/GenBank/DDBJ databases">
        <authorList>
            <person name="Klaysubun C."/>
            <person name="Duangmal K."/>
            <person name="Lipun K."/>
        </authorList>
    </citation>
    <scope>NUCLEOTIDE SEQUENCE [LARGE SCALE GENOMIC DNA]</scope>
    <source>
        <strain evidence="3 4">JCM 11839</strain>
    </source>
</reference>
<keyword evidence="1 3" id="KW-0378">Hydrolase</keyword>
<organism evidence="3 4">
    <name type="scientific">Pseudonocardia xinjiangensis</name>
    <dbReference type="NCBI Taxonomy" id="75289"/>
    <lineage>
        <taxon>Bacteria</taxon>
        <taxon>Bacillati</taxon>
        <taxon>Actinomycetota</taxon>
        <taxon>Actinomycetes</taxon>
        <taxon>Pseudonocardiales</taxon>
        <taxon>Pseudonocardiaceae</taxon>
        <taxon>Pseudonocardia</taxon>
    </lineage>
</organism>
<gene>
    <name evidence="3" type="ORF">HF577_03450</name>
</gene>
<evidence type="ECO:0000313" key="4">
    <source>
        <dbReference type="Proteomes" id="UP001296706"/>
    </source>
</evidence>
<evidence type="ECO:0000259" key="2">
    <source>
        <dbReference type="Pfam" id="PF07859"/>
    </source>
</evidence>
<feature type="domain" description="Alpha/beta hydrolase fold-3" evidence="2">
    <location>
        <begin position="79"/>
        <end position="285"/>
    </location>
</feature>
<dbReference type="InterPro" id="IPR050300">
    <property type="entry name" value="GDXG_lipolytic_enzyme"/>
</dbReference>